<feature type="region of interest" description="Disordered" evidence="1">
    <location>
        <begin position="109"/>
        <end position="178"/>
    </location>
</feature>
<feature type="region of interest" description="Disordered" evidence="1">
    <location>
        <begin position="1"/>
        <end position="29"/>
    </location>
</feature>
<keyword evidence="3" id="KW-1185">Reference proteome</keyword>
<organism evidence="2 3">
    <name type="scientific">Aureobasidium uvarum</name>
    <dbReference type="NCBI Taxonomy" id="2773716"/>
    <lineage>
        <taxon>Eukaryota</taxon>
        <taxon>Fungi</taxon>
        <taxon>Dikarya</taxon>
        <taxon>Ascomycota</taxon>
        <taxon>Pezizomycotina</taxon>
        <taxon>Dothideomycetes</taxon>
        <taxon>Dothideomycetidae</taxon>
        <taxon>Dothideales</taxon>
        <taxon>Saccotheciaceae</taxon>
        <taxon>Aureobasidium</taxon>
    </lineage>
</organism>
<proteinExistence type="predicted"/>
<reference evidence="2" key="1">
    <citation type="submission" date="2020-06" db="EMBL/GenBank/DDBJ databases">
        <authorList>
            <person name="Onetto C."/>
        </authorList>
    </citation>
    <scope>NUCLEOTIDE SEQUENCE</scope>
</reference>
<dbReference type="OrthoDB" id="3939028at2759"/>
<dbReference type="Proteomes" id="UP000745764">
    <property type="component" value="Unassembled WGS sequence"/>
</dbReference>
<sequence length="211" mass="22752">MVGGEGMYLRDDGRNREGHLVTPDDPADAPQAAAVEASAPGGVYDERLSTAPLSLWRSFTSPSVFLPTCVSGTPFLSAPSAGGRAPARWQDFVPEQSGVAMSLTLRQLSSSETAEERMGDANGVGSQEKDDDDSDGEDEEMSEEDEEDEEEGKGQTAKDMSVPKRRDGHDIGSWSRIEELLDRRSQSRLCPEMAESVTKAPKRAGLICTDV</sequence>
<feature type="compositionally biased region" description="Basic and acidic residues" evidence="1">
    <location>
        <begin position="8"/>
        <end position="19"/>
    </location>
</feature>
<dbReference type="EMBL" id="CAINUL010000002">
    <property type="protein sequence ID" value="CAD0108197.1"/>
    <property type="molecule type" value="Genomic_DNA"/>
</dbReference>
<dbReference type="AlphaFoldDB" id="A0A9N8KAN2"/>
<evidence type="ECO:0000313" key="3">
    <source>
        <dbReference type="Proteomes" id="UP000745764"/>
    </source>
</evidence>
<gene>
    <name evidence="2" type="ORF">AWRI4620_LOCUS2452</name>
</gene>
<accession>A0A9N8KAN2</accession>
<evidence type="ECO:0000256" key="1">
    <source>
        <dbReference type="SAM" id="MobiDB-lite"/>
    </source>
</evidence>
<feature type="compositionally biased region" description="Basic and acidic residues" evidence="1">
    <location>
        <begin position="161"/>
        <end position="178"/>
    </location>
</feature>
<evidence type="ECO:0000313" key="2">
    <source>
        <dbReference type="EMBL" id="CAD0108197.1"/>
    </source>
</evidence>
<comment type="caution">
    <text evidence="2">The sequence shown here is derived from an EMBL/GenBank/DDBJ whole genome shotgun (WGS) entry which is preliminary data.</text>
</comment>
<name>A0A9N8KAN2_9PEZI</name>
<feature type="compositionally biased region" description="Acidic residues" evidence="1">
    <location>
        <begin position="129"/>
        <end position="151"/>
    </location>
</feature>
<protein>
    <submittedName>
        <fullName evidence="2">Uncharacterized protein</fullName>
    </submittedName>
</protein>